<dbReference type="AlphaFoldDB" id="A0AAP0BCV9"/>
<accession>A0AAP0BCV9</accession>
<dbReference type="GO" id="GO:0080044">
    <property type="term" value="F:quercetin 7-O-glucosyltransferase activity"/>
    <property type="evidence" value="ECO:0007669"/>
    <property type="project" value="TreeGrafter"/>
</dbReference>
<evidence type="ECO:0000256" key="1">
    <source>
        <dbReference type="ARBA" id="ARBA00009995"/>
    </source>
</evidence>
<evidence type="ECO:0000256" key="3">
    <source>
        <dbReference type="RuleBase" id="RU003718"/>
    </source>
</evidence>
<dbReference type="FunFam" id="3.40.50.2000:FF:000019">
    <property type="entry name" value="Glycosyltransferase"/>
    <property type="match status" value="1"/>
</dbReference>
<dbReference type="Gene3D" id="3.40.50.2000">
    <property type="entry name" value="Glycogen Phosphorylase B"/>
    <property type="match status" value="2"/>
</dbReference>
<evidence type="ECO:0000256" key="2">
    <source>
        <dbReference type="ARBA" id="ARBA00022679"/>
    </source>
</evidence>
<dbReference type="CDD" id="cd03784">
    <property type="entry name" value="GT1_Gtf-like"/>
    <property type="match status" value="1"/>
</dbReference>
<dbReference type="EMBL" id="JBBWWQ010000011">
    <property type="protein sequence ID" value="KAK8935723.1"/>
    <property type="molecule type" value="Genomic_DNA"/>
</dbReference>
<gene>
    <name evidence="5" type="primary">UGT75D1</name>
    <name evidence="5" type="ORF">KSP39_PZI013146</name>
</gene>
<comment type="similarity">
    <text evidence="1 3">Belongs to the UDP-glycosyltransferase family.</text>
</comment>
<evidence type="ECO:0000256" key="4">
    <source>
        <dbReference type="RuleBase" id="RU362057"/>
    </source>
</evidence>
<organism evidence="5 6">
    <name type="scientific">Platanthera zijinensis</name>
    <dbReference type="NCBI Taxonomy" id="2320716"/>
    <lineage>
        <taxon>Eukaryota</taxon>
        <taxon>Viridiplantae</taxon>
        <taxon>Streptophyta</taxon>
        <taxon>Embryophyta</taxon>
        <taxon>Tracheophyta</taxon>
        <taxon>Spermatophyta</taxon>
        <taxon>Magnoliopsida</taxon>
        <taxon>Liliopsida</taxon>
        <taxon>Asparagales</taxon>
        <taxon>Orchidaceae</taxon>
        <taxon>Orchidoideae</taxon>
        <taxon>Orchideae</taxon>
        <taxon>Orchidinae</taxon>
        <taxon>Platanthera</taxon>
    </lineage>
</organism>
<keyword evidence="3" id="KW-0328">Glycosyltransferase</keyword>
<dbReference type="SUPFAM" id="SSF53756">
    <property type="entry name" value="UDP-Glycosyltransferase/glycogen phosphorylase"/>
    <property type="match status" value="1"/>
</dbReference>
<proteinExistence type="inferred from homology"/>
<dbReference type="PANTHER" id="PTHR11926:SF1534">
    <property type="entry name" value="GLYCOSYLTRANSFERASE"/>
    <property type="match status" value="1"/>
</dbReference>
<reference evidence="5 6" key="1">
    <citation type="journal article" date="2022" name="Nat. Plants">
        <title>Genomes of leafy and leafless Platanthera orchids illuminate the evolution of mycoheterotrophy.</title>
        <authorList>
            <person name="Li M.H."/>
            <person name="Liu K.W."/>
            <person name="Li Z."/>
            <person name="Lu H.C."/>
            <person name="Ye Q.L."/>
            <person name="Zhang D."/>
            <person name="Wang J.Y."/>
            <person name="Li Y.F."/>
            <person name="Zhong Z.M."/>
            <person name="Liu X."/>
            <person name="Yu X."/>
            <person name="Liu D.K."/>
            <person name="Tu X.D."/>
            <person name="Liu B."/>
            <person name="Hao Y."/>
            <person name="Liao X.Y."/>
            <person name="Jiang Y.T."/>
            <person name="Sun W.H."/>
            <person name="Chen J."/>
            <person name="Chen Y.Q."/>
            <person name="Ai Y."/>
            <person name="Zhai J.W."/>
            <person name="Wu S.S."/>
            <person name="Zhou Z."/>
            <person name="Hsiao Y.Y."/>
            <person name="Wu W.L."/>
            <person name="Chen Y.Y."/>
            <person name="Lin Y.F."/>
            <person name="Hsu J.L."/>
            <person name="Li C.Y."/>
            <person name="Wang Z.W."/>
            <person name="Zhao X."/>
            <person name="Zhong W.Y."/>
            <person name="Ma X.K."/>
            <person name="Ma L."/>
            <person name="Huang J."/>
            <person name="Chen G.Z."/>
            <person name="Huang M.Z."/>
            <person name="Huang L."/>
            <person name="Peng D.H."/>
            <person name="Luo Y.B."/>
            <person name="Zou S.Q."/>
            <person name="Chen S.P."/>
            <person name="Lan S."/>
            <person name="Tsai W.C."/>
            <person name="Van de Peer Y."/>
            <person name="Liu Z.J."/>
        </authorList>
    </citation>
    <scope>NUCLEOTIDE SEQUENCE [LARGE SCALE GENOMIC DNA]</scope>
    <source>
        <strain evidence="5">Lor287</strain>
    </source>
</reference>
<dbReference type="Pfam" id="PF00201">
    <property type="entry name" value="UDPGT"/>
    <property type="match status" value="1"/>
</dbReference>
<dbReference type="PANTHER" id="PTHR11926">
    <property type="entry name" value="GLUCOSYL/GLUCURONOSYL TRANSFERASES"/>
    <property type="match status" value="1"/>
</dbReference>
<dbReference type="InterPro" id="IPR002213">
    <property type="entry name" value="UDP_glucos_trans"/>
</dbReference>
<keyword evidence="2 3" id="KW-0808">Transferase</keyword>
<name>A0AAP0BCV9_9ASPA</name>
<dbReference type="GO" id="GO:0080043">
    <property type="term" value="F:quercetin 3-O-glucosyltransferase activity"/>
    <property type="evidence" value="ECO:0007669"/>
    <property type="project" value="TreeGrafter"/>
</dbReference>
<keyword evidence="6" id="KW-1185">Reference proteome</keyword>
<dbReference type="EC" id="2.4.1.-" evidence="4"/>
<dbReference type="PROSITE" id="PS00375">
    <property type="entry name" value="UDPGT"/>
    <property type="match status" value="1"/>
</dbReference>
<sequence length="488" mass="54331">MASNRSSSFIENEYSSLPHFLVVTYPAQGHINPCLRLARRLSLLAPAGSHITFSTALTAHRLMFPSSHDQPVHQGPISFIPYSNGFDAGFDSRIHDADHHLHQLRHHGSITLSSIITSSRHRRRPVTCIIYSSFLSWVADLAASLRIPAFLFWIQSATAFAAYWHYFHNFHVGISAAAFDPCSSVTLPLLPPMRAGDLPSFLSITSPDHPDAKLLPHLKDAFLRSPELRVLANTSEELETGAFESVAAEVKIVGVGPLAGEIWEASLFEEDEEWERHIEWLDKQKQSSVVYVSFGSMAVMSEKEVKEIERGLRDTRRPFFWAARKEISTVCELNAGTEDGKAGKVVRWCRQERVLRHKAVGCFVTHCGWNSTLEGLACGVPAVAVPRWTDQPTNAWLMERGWGTGIRAAVAAEGVPVAAEEVTRCVELVMGGGRIGEEIRRKAKEWKEKVREATVEGGPSDQNLRAFVEDHLSELHLTILDDCELQLS</sequence>
<dbReference type="Proteomes" id="UP001418222">
    <property type="component" value="Unassembled WGS sequence"/>
</dbReference>
<dbReference type="InterPro" id="IPR035595">
    <property type="entry name" value="UDP_glycos_trans_CS"/>
</dbReference>
<evidence type="ECO:0000313" key="6">
    <source>
        <dbReference type="Proteomes" id="UP001418222"/>
    </source>
</evidence>
<evidence type="ECO:0000313" key="5">
    <source>
        <dbReference type="EMBL" id="KAK8935723.1"/>
    </source>
</evidence>
<comment type="caution">
    <text evidence="5">The sequence shown here is derived from an EMBL/GenBank/DDBJ whole genome shotgun (WGS) entry which is preliminary data.</text>
</comment>
<protein>
    <recommendedName>
        <fullName evidence="4">Glycosyltransferase</fullName>
        <ecNumber evidence="4">2.4.1.-</ecNumber>
    </recommendedName>
</protein>